<evidence type="ECO:0000313" key="1">
    <source>
        <dbReference type="EMBL" id="KAI5079900.1"/>
    </source>
</evidence>
<sequence length="105" mass="12373">MSRIHDKEFFYDHWEPEYGGAKYCLHLSGPTYEKHKPLISDEAVRLVKDILSWWASNPERPVLKSFDKERFTATCPSLYLLYCIIDEDIQQKHEIVSIGGYVHIE</sequence>
<name>A0A9D4ZP28_ADICA</name>
<dbReference type="AlphaFoldDB" id="A0A9D4ZP28"/>
<gene>
    <name evidence="1" type="ORF">GOP47_0005379</name>
</gene>
<organism evidence="1 2">
    <name type="scientific">Adiantum capillus-veneris</name>
    <name type="common">Maidenhair fern</name>
    <dbReference type="NCBI Taxonomy" id="13818"/>
    <lineage>
        <taxon>Eukaryota</taxon>
        <taxon>Viridiplantae</taxon>
        <taxon>Streptophyta</taxon>
        <taxon>Embryophyta</taxon>
        <taxon>Tracheophyta</taxon>
        <taxon>Polypodiopsida</taxon>
        <taxon>Polypodiidae</taxon>
        <taxon>Polypodiales</taxon>
        <taxon>Pteridineae</taxon>
        <taxon>Pteridaceae</taxon>
        <taxon>Vittarioideae</taxon>
        <taxon>Adiantum</taxon>
    </lineage>
</organism>
<reference evidence="1 2" key="1">
    <citation type="submission" date="2021-01" db="EMBL/GenBank/DDBJ databases">
        <title>Adiantum capillus-veneris genome.</title>
        <authorList>
            <person name="Fang Y."/>
            <person name="Liao Q."/>
        </authorList>
    </citation>
    <scope>NUCLEOTIDE SEQUENCE [LARGE SCALE GENOMIC DNA]</scope>
    <source>
        <strain evidence="1">H3</strain>
        <tissue evidence="1">Leaf</tissue>
    </source>
</reference>
<protein>
    <submittedName>
        <fullName evidence="1">Uncharacterized protein</fullName>
    </submittedName>
</protein>
<dbReference type="Proteomes" id="UP000886520">
    <property type="component" value="Chromosome 5"/>
</dbReference>
<comment type="caution">
    <text evidence="1">The sequence shown here is derived from an EMBL/GenBank/DDBJ whole genome shotgun (WGS) entry which is preliminary data.</text>
</comment>
<proteinExistence type="predicted"/>
<evidence type="ECO:0000313" key="2">
    <source>
        <dbReference type="Proteomes" id="UP000886520"/>
    </source>
</evidence>
<dbReference type="OrthoDB" id="1991282at2759"/>
<dbReference type="EMBL" id="JABFUD020000005">
    <property type="protein sequence ID" value="KAI5079900.1"/>
    <property type="molecule type" value="Genomic_DNA"/>
</dbReference>
<accession>A0A9D4ZP28</accession>
<keyword evidence="2" id="KW-1185">Reference proteome</keyword>